<feature type="region of interest" description="Disordered" evidence="3">
    <location>
        <begin position="1"/>
        <end position="20"/>
    </location>
</feature>
<evidence type="ECO:0000256" key="2">
    <source>
        <dbReference type="ARBA" id="ARBA00022737"/>
    </source>
</evidence>
<evidence type="ECO:0000256" key="3">
    <source>
        <dbReference type="SAM" id="MobiDB-lite"/>
    </source>
</evidence>
<proteinExistence type="inferred from homology"/>
<evidence type="ECO:0000313" key="4">
    <source>
        <dbReference type="EMBL" id="RRT73308.1"/>
    </source>
</evidence>
<comment type="similarity">
    <text evidence="1">Belongs to the PPR family. P subfamily.</text>
</comment>
<dbReference type="PANTHER" id="PTHR47941">
    <property type="entry name" value="PENTATRICOPEPTIDE REPEAT-CONTAINING PROTEIN 3, MITOCHONDRIAL"/>
    <property type="match status" value="1"/>
</dbReference>
<gene>
    <name evidence="4" type="ORF">B296_00033475</name>
</gene>
<dbReference type="AlphaFoldDB" id="A0A427AAQ2"/>
<dbReference type="InterPro" id="IPR002885">
    <property type="entry name" value="PPR_rpt"/>
</dbReference>
<name>A0A427AAQ2_ENSVE</name>
<dbReference type="InterPro" id="IPR011990">
    <property type="entry name" value="TPR-like_helical_dom_sf"/>
</dbReference>
<protein>
    <recommendedName>
        <fullName evidence="6">Pentacotripeptide-repeat region of PRORP domain-containing protein</fullName>
    </recommendedName>
</protein>
<dbReference type="NCBIfam" id="TIGR00756">
    <property type="entry name" value="PPR"/>
    <property type="match status" value="1"/>
</dbReference>
<dbReference type="Gene3D" id="1.25.40.10">
    <property type="entry name" value="Tetratricopeptide repeat domain"/>
    <property type="match status" value="1"/>
</dbReference>
<evidence type="ECO:0008006" key="6">
    <source>
        <dbReference type="Google" id="ProtNLM"/>
    </source>
</evidence>
<keyword evidence="2" id="KW-0677">Repeat</keyword>
<dbReference type="EMBL" id="AMZH03003129">
    <property type="protein sequence ID" value="RRT73308.1"/>
    <property type="molecule type" value="Genomic_DNA"/>
</dbReference>
<evidence type="ECO:0000313" key="5">
    <source>
        <dbReference type="Proteomes" id="UP000287651"/>
    </source>
</evidence>
<evidence type="ECO:0000256" key="1">
    <source>
        <dbReference type="ARBA" id="ARBA00007626"/>
    </source>
</evidence>
<comment type="caution">
    <text evidence="4">The sequence shown here is derived from an EMBL/GenBank/DDBJ whole genome shotgun (WGS) entry which is preliminary data.</text>
</comment>
<dbReference type="Pfam" id="PF01535">
    <property type="entry name" value="PPR"/>
    <property type="match status" value="1"/>
</dbReference>
<reference evidence="4 5" key="1">
    <citation type="journal article" date="2014" name="Agronomy (Basel)">
        <title>A Draft Genome Sequence for Ensete ventricosum, the Drought-Tolerant Tree Against Hunger.</title>
        <authorList>
            <person name="Harrison J."/>
            <person name="Moore K.A."/>
            <person name="Paszkiewicz K."/>
            <person name="Jones T."/>
            <person name="Grant M."/>
            <person name="Ambacheew D."/>
            <person name="Muzemil S."/>
            <person name="Studholme D.J."/>
        </authorList>
    </citation>
    <scope>NUCLEOTIDE SEQUENCE [LARGE SCALE GENOMIC DNA]</scope>
</reference>
<organism evidence="4 5">
    <name type="scientific">Ensete ventricosum</name>
    <name type="common">Abyssinian banana</name>
    <name type="synonym">Musa ensete</name>
    <dbReference type="NCBI Taxonomy" id="4639"/>
    <lineage>
        <taxon>Eukaryota</taxon>
        <taxon>Viridiplantae</taxon>
        <taxon>Streptophyta</taxon>
        <taxon>Embryophyta</taxon>
        <taxon>Tracheophyta</taxon>
        <taxon>Spermatophyta</taxon>
        <taxon>Magnoliopsida</taxon>
        <taxon>Liliopsida</taxon>
        <taxon>Zingiberales</taxon>
        <taxon>Musaceae</taxon>
        <taxon>Ensete</taxon>
    </lineage>
</organism>
<sequence>MSNNTGRPMRGERRTMRASQDLFLSNLNFADDGDEEKERAHQEAPLARASAISLLHGGQITDEERQSKRGFWSPIANAVALVDVLCKGGLVQEAMKLFGLMRQKVPYDAIYIDVVVGIDKTAKFDDIRRIFGKMQKHGVVPIACSYKIPIQGLCRGWKLEDSVEFCTEMLGAGHSPNVMAFMGLVDGFCKRKGWGAGGVWWVVVKEAENVVKRLQEGDVLF</sequence>
<dbReference type="Proteomes" id="UP000287651">
    <property type="component" value="Unassembled WGS sequence"/>
</dbReference>
<accession>A0A427AAQ2</accession>